<keyword evidence="2" id="KW-1185">Reference proteome</keyword>
<dbReference type="Pfam" id="PF12525">
    <property type="entry name" value="DUF3726"/>
    <property type="match status" value="1"/>
</dbReference>
<dbReference type="KEGG" id="ahal:FTX54_002330"/>
<gene>
    <name evidence="1" type="ORF">FTX54_002330</name>
</gene>
<dbReference type="InterPro" id="IPR022201">
    <property type="entry name" value="DUF3726"/>
</dbReference>
<accession>A0A5C7FGL7</accession>
<reference evidence="1 2" key="1">
    <citation type="submission" date="2024-01" db="EMBL/GenBank/DDBJ databases">
        <title>Complete Genome Sequence of Alkalicoccus halolimnae BZ-SZ-XJ29T, a Moderately Halophilic Bacterium Isolated from a Salt Lake.</title>
        <authorList>
            <person name="Zhao B."/>
        </authorList>
    </citation>
    <scope>NUCLEOTIDE SEQUENCE [LARGE SCALE GENOMIC DNA]</scope>
    <source>
        <strain evidence="1 2">BZ-SZ-XJ29</strain>
    </source>
</reference>
<evidence type="ECO:0000313" key="1">
    <source>
        <dbReference type="EMBL" id="WWD80422.1"/>
    </source>
</evidence>
<name>A0A5C7FGL7_9BACI</name>
<dbReference type="EMBL" id="CP144914">
    <property type="protein sequence ID" value="WWD80422.1"/>
    <property type="molecule type" value="Genomic_DNA"/>
</dbReference>
<proteinExistence type="predicted"/>
<evidence type="ECO:0000313" key="2">
    <source>
        <dbReference type="Proteomes" id="UP000321816"/>
    </source>
</evidence>
<dbReference type="AlphaFoldDB" id="A0A5C7FGL7"/>
<dbReference type="OrthoDB" id="2961241at2"/>
<protein>
    <submittedName>
        <fullName evidence="1">DUF3726 domain-containing protein</fullName>
    </submittedName>
</protein>
<organism evidence="1 2">
    <name type="scientific">Alkalicoccus halolimnae</name>
    <dbReference type="NCBI Taxonomy" id="1667239"/>
    <lineage>
        <taxon>Bacteria</taxon>
        <taxon>Bacillati</taxon>
        <taxon>Bacillota</taxon>
        <taxon>Bacilli</taxon>
        <taxon>Bacillales</taxon>
        <taxon>Bacillaceae</taxon>
        <taxon>Alkalicoccus</taxon>
    </lineage>
</organism>
<sequence length="231" mass="26082">MWVTYPELTSHVKKVLEACLVPSGCIDDGAELVAWGEAMGLGGLKDLYAHLPRLEQSEYPSIYIQRNTCIDGNRNSGLIISRLIFDEILCKQPSIQGEPIALTRCLPALSMMENVRRAAKRGCQAEIYIPADYPNVHVMTALNEDEIFAFTLKLSEVNQLLFEKGISCLFNISKNNQETKSRIKVLNNKTSAYFLTSKDIKIKEARLKNKGVYVDKWLWKVLDEKGKQALV</sequence>
<dbReference type="RefSeq" id="WP_147803903.1">
    <property type="nucleotide sequence ID" value="NZ_CP144914.1"/>
</dbReference>
<dbReference type="Proteomes" id="UP000321816">
    <property type="component" value="Chromosome"/>
</dbReference>